<accession>A0A0K3A3J0</accession>
<evidence type="ECO:0000256" key="1">
    <source>
        <dbReference type="ARBA" id="ARBA00022679"/>
    </source>
</evidence>
<dbReference type="GO" id="GO:0016779">
    <property type="term" value="F:nucleotidyltransferase activity"/>
    <property type="evidence" value="ECO:0007669"/>
    <property type="project" value="UniProtKB-KW"/>
</dbReference>
<dbReference type="Pfam" id="PF20866">
    <property type="entry name" value="MdcG_N"/>
    <property type="match status" value="1"/>
</dbReference>
<dbReference type="InterPro" id="IPR017557">
    <property type="entry name" value="Holo-ACP_synthase"/>
</dbReference>
<dbReference type="Pfam" id="PF10620">
    <property type="entry name" value="MdcG"/>
    <property type="match status" value="1"/>
</dbReference>
<feature type="domain" description="Phosphoribosyl-dephospho-CoA transferase MdcG C-terminal" evidence="3">
    <location>
        <begin position="99"/>
        <end position="208"/>
    </location>
</feature>
<protein>
    <submittedName>
        <fullName evidence="5">Phosphoribosyl-dephospho-CoA transferase</fullName>
        <ecNumber evidence="5">2.7.7.66</ecNumber>
    </submittedName>
</protein>
<sequence>MHEPLARHDLVWLAADAPWQARTPGAQARLRDWFAAGHPAIVARGDRRDAAPLLRLGVPLPPAEGKQRLSLSVERDAVRRQRAPLTLDEVCTQVQGLHDWQVPLRELQTLAATHGLIPRVFGAFAWQALTGLRYVQAGSDIDLLWPVPSPAQAPALLADLARWEQRQGCRADGEVLLPDGDAVSWRELAGDSAQLLVKALRDCRLQPRTELLQAWGA</sequence>
<evidence type="ECO:0000313" key="6">
    <source>
        <dbReference type="Proteomes" id="UP000045978"/>
    </source>
</evidence>
<organism evidence="5 6">
    <name type="scientific">Xanthomonas graminis pv. phlei</name>
    <dbReference type="NCBI Taxonomy" id="487906"/>
    <lineage>
        <taxon>Bacteria</taxon>
        <taxon>Pseudomonadati</taxon>
        <taxon>Pseudomonadota</taxon>
        <taxon>Gammaproteobacteria</taxon>
        <taxon>Lysobacterales</taxon>
        <taxon>Lysobacteraceae</taxon>
        <taxon>Xanthomonas</taxon>
        <taxon>Xanthomonas translucens group</taxon>
        <taxon>Xanthomonas graminis</taxon>
    </lineage>
</organism>
<keyword evidence="1 5" id="KW-0808">Transferase</keyword>
<proteinExistence type="predicted"/>
<dbReference type="AlphaFoldDB" id="A0A0K3A3J0"/>
<dbReference type="NCBIfam" id="TIGR03135">
    <property type="entry name" value="malonate_mdcG"/>
    <property type="match status" value="1"/>
</dbReference>
<evidence type="ECO:0000259" key="3">
    <source>
        <dbReference type="Pfam" id="PF10620"/>
    </source>
</evidence>
<keyword evidence="2 5" id="KW-0548">Nucleotidyltransferase</keyword>
<evidence type="ECO:0000313" key="5">
    <source>
        <dbReference type="EMBL" id="CTP90989.1"/>
    </source>
</evidence>
<reference evidence="5 6" key="1">
    <citation type="submission" date="2015-07" db="EMBL/GenBank/DDBJ databases">
        <authorList>
            <person name="Noorani M."/>
        </authorList>
    </citation>
    <scope>NUCLEOTIDE SEQUENCE [LARGE SCALE GENOMIC DNA]</scope>
    <source>
        <strain evidence="5">LMG730</strain>
    </source>
</reference>
<dbReference type="EMBL" id="CXOJ01000075">
    <property type="protein sequence ID" value="CTP90989.1"/>
    <property type="molecule type" value="Genomic_DNA"/>
</dbReference>
<dbReference type="InterPro" id="IPR048903">
    <property type="entry name" value="MdcG_N"/>
</dbReference>
<dbReference type="Proteomes" id="UP000045978">
    <property type="component" value="Unassembled WGS sequence"/>
</dbReference>
<evidence type="ECO:0000256" key="2">
    <source>
        <dbReference type="ARBA" id="ARBA00022695"/>
    </source>
</evidence>
<dbReference type="InterPro" id="IPR049180">
    <property type="entry name" value="MdcG_C"/>
</dbReference>
<dbReference type="EC" id="2.7.7.66" evidence="5"/>
<gene>
    <name evidence="5" type="primary">mdcG</name>
    <name evidence="5" type="ORF">XTPLMG730_3003</name>
</gene>
<evidence type="ECO:0000259" key="4">
    <source>
        <dbReference type="Pfam" id="PF20866"/>
    </source>
</evidence>
<dbReference type="RefSeq" id="WP_053838961.1">
    <property type="nucleotide sequence ID" value="NZ_CP076251.1"/>
</dbReference>
<feature type="domain" description="Phosphoribosyl-dephospho-CoA transferase MdcG N-terminal" evidence="4">
    <location>
        <begin position="7"/>
        <end position="84"/>
    </location>
</feature>
<name>A0A0K3A3J0_9XANT</name>